<dbReference type="InterPro" id="IPR027482">
    <property type="entry name" value="Sec1-like_dom2"/>
</dbReference>
<feature type="compositionally biased region" description="Basic and acidic residues" evidence="2">
    <location>
        <begin position="608"/>
        <end position="618"/>
    </location>
</feature>
<name>A0A9P7QKT3_9HYPO</name>
<keyword evidence="4" id="KW-1185">Reference proteome</keyword>
<dbReference type="Gene3D" id="3.90.830.10">
    <property type="entry name" value="Syntaxin Binding Protein 1, Chain A, domain 2"/>
    <property type="match status" value="1"/>
</dbReference>
<gene>
    <name evidence="3" type="ORF">E4U09_006890</name>
</gene>
<dbReference type="InterPro" id="IPR043154">
    <property type="entry name" value="Sec-1-like_dom1"/>
</dbReference>
<evidence type="ECO:0000256" key="2">
    <source>
        <dbReference type="SAM" id="MobiDB-lite"/>
    </source>
</evidence>
<feature type="region of interest" description="Disordered" evidence="2">
    <location>
        <begin position="688"/>
        <end position="736"/>
    </location>
</feature>
<dbReference type="Gene3D" id="1.25.40.60">
    <property type="match status" value="1"/>
</dbReference>
<dbReference type="EMBL" id="SRRH01000066">
    <property type="protein sequence ID" value="KAG6300418.1"/>
    <property type="molecule type" value="Genomic_DNA"/>
</dbReference>
<dbReference type="InterPro" id="IPR036045">
    <property type="entry name" value="Sec1-like_sf"/>
</dbReference>
<proteinExistence type="inferred from homology"/>
<dbReference type="Pfam" id="PF00995">
    <property type="entry name" value="Sec1"/>
    <property type="match status" value="1"/>
</dbReference>
<protein>
    <recommendedName>
        <fullName evidence="5">Syntaxin-binding protein sec1-like protein</fullName>
    </recommendedName>
</protein>
<dbReference type="PIRSF" id="PIRSF005715">
    <property type="entry name" value="VPS45_Sec1"/>
    <property type="match status" value="1"/>
</dbReference>
<evidence type="ECO:0008006" key="5">
    <source>
        <dbReference type="Google" id="ProtNLM"/>
    </source>
</evidence>
<evidence type="ECO:0000313" key="3">
    <source>
        <dbReference type="EMBL" id="KAG6300418.1"/>
    </source>
</evidence>
<dbReference type="AlphaFoldDB" id="A0A9P7QKT3"/>
<feature type="region of interest" description="Disordered" evidence="2">
    <location>
        <begin position="608"/>
        <end position="672"/>
    </location>
</feature>
<feature type="compositionally biased region" description="Basic and acidic residues" evidence="2">
    <location>
        <begin position="722"/>
        <end position="736"/>
    </location>
</feature>
<dbReference type="InterPro" id="IPR001619">
    <property type="entry name" value="Sec1-like"/>
</dbReference>
<evidence type="ECO:0000313" key="4">
    <source>
        <dbReference type="Proteomes" id="UP000707071"/>
    </source>
</evidence>
<dbReference type="SUPFAM" id="SSF56815">
    <property type="entry name" value="Sec1/munc18-like (SM) proteins"/>
    <property type="match status" value="1"/>
</dbReference>
<dbReference type="Gene3D" id="3.40.50.2060">
    <property type="match status" value="1"/>
</dbReference>
<dbReference type="InterPro" id="IPR043127">
    <property type="entry name" value="Sec-1-like_dom3a"/>
</dbReference>
<organism evidence="3 4">
    <name type="scientific">Claviceps aff. purpurea</name>
    <dbReference type="NCBI Taxonomy" id="1967640"/>
    <lineage>
        <taxon>Eukaryota</taxon>
        <taxon>Fungi</taxon>
        <taxon>Dikarya</taxon>
        <taxon>Ascomycota</taxon>
        <taxon>Pezizomycotina</taxon>
        <taxon>Sordariomycetes</taxon>
        <taxon>Hypocreomycetidae</taxon>
        <taxon>Hypocreales</taxon>
        <taxon>Clavicipitaceae</taxon>
        <taxon>Claviceps</taxon>
    </lineage>
</organism>
<evidence type="ECO:0000256" key="1">
    <source>
        <dbReference type="ARBA" id="ARBA00009884"/>
    </source>
</evidence>
<dbReference type="Proteomes" id="UP000707071">
    <property type="component" value="Unassembled WGS sequence"/>
</dbReference>
<dbReference type="GO" id="GO:0016192">
    <property type="term" value="P:vesicle-mediated transport"/>
    <property type="evidence" value="ECO:0007669"/>
    <property type="project" value="InterPro"/>
</dbReference>
<feature type="compositionally biased region" description="Low complexity" evidence="2">
    <location>
        <begin position="688"/>
        <end position="706"/>
    </location>
</feature>
<sequence>MGLSVLQEQHDIILNEIRDITQGDWKCLIVDENSRKIVDNVVTEDEVLNINIATIERIEERREPNPSMDAIYIISPEPHIVDCLLADFETRRYRRGYLVWTGLLDPTLRRKLDDFPGIRQLRAASQTLFIDFYPRESHLITFRDPWSFPILYHPACNHLIPKHMQSLAQRIAGVCITLGEYPRVRFYRPKNAVHEASVLCSHLARFVQEELDGYAHWNPNFPPPSNRPQSTLIVTDRSMDLMAPLLHEFTYQAMAHDLLPIKDADKVTYRTKINAGMADETEKDMELSDKDKIWVDNRHRHMKDTIDKLMGDFQKFLDENPHFTNDGADATSLNAIREMLAGLPQFQEMKEAYSLHLTMAQECMNIFQHNKLPDLASIEQTMSTGLDEDSRKPKNVLETIVSLLDDEAILPSDRLRLIIMYILYRGGVIMEDVQKLLFHASLPSQDGEIITNLELLGGKTSHVLKEPRQVPPPLFPRDPKSPPPSEEYALSRYEPAVQSMLDALTKGTLDQNVFPYVKPPMDPNEDFLAAQGGSLRAGRPNWAAAGRRPPENRQRIMVFMAGGATYSENRACYQVSREKGRDVVLITSHMLTPQLYVRQVADLSRDKRQLDIPMERPKPRAPAHLFERPAPPQPAPPTNHHASSSSSSFTHPVGGVPNRPGTGPPGAITLAPLPPVRPIASMTNLSLTSSGAPAAAATHPASLAGSSHPPEGKLHKEKKRRNFLDHKQARRSDPES</sequence>
<dbReference type="PANTHER" id="PTHR11679">
    <property type="entry name" value="VESICLE PROTEIN SORTING-ASSOCIATED"/>
    <property type="match status" value="1"/>
</dbReference>
<comment type="caution">
    <text evidence="3">The sequence shown here is derived from an EMBL/GenBank/DDBJ whole genome shotgun (WGS) entry which is preliminary data.</text>
</comment>
<feature type="compositionally biased region" description="Pro residues" evidence="2">
    <location>
        <begin position="469"/>
        <end position="485"/>
    </location>
</feature>
<feature type="region of interest" description="Disordered" evidence="2">
    <location>
        <begin position="464"/>
        <end position="487"/>
    </location>
</feature>
<reference evidence="3 4" key="1">
    <citation type="journal article" date="2020" name="bioRxiv">
        <title>Whole genome comparisons of ergot fungi reveals the divergence and evolution of species within the genus Claviceps are the result of varying mechanisms driving genome evolution and host range expansion.</title>
        <authorList>
            <person name="Wyka S.A."/>
            <person name="Mondo S.J."/>
            <person name="Liu M."/>
            <person name="Dettman J."/>
            <person name="Nalam V."/>
            <person name="Broders K.D."/>
        </authorList>
    </citation>
    <scope>NUCLEOTIDE SEQUENCE [LARGE SCALE GENOMIC DNA]</scope>
    <source>
        <strain evidence="3 4">Clav52</strain>
    </source>
</reference>
<comment type="similarity">
    <text evidence="1">Belongs to the STXBP/unc-18/SEC1 family.</text>
</comment>
<accession>A0A9P7QKT3</accession>
<dbReference type="Gene3D" id="3.40.50.1910">
    <property type="match status" value="1"/>
</dbReference>